<reference evidence="1 2" key="1">
    <citation type="submission" date="2021-01" db="EMBL/GenBank/DDBJ databases">
        <title>Whole genome sequence of Paenibacillus sonchi LMG 24727 for comparative genomics.</title>
        <authorList>
            <person name="Lee G."/>
            <person name="Kim M.-J."/>
            <person name="Lim K."/>
            <person name="Shin J.-H."/>
        </authorList>
    </citation>
    <scope>NUCLEOTIDE SEQUENCE [LARGE SCALE GENOMIC DNA]</scope>
    <source>
        <strain evidence="1 2">LMG 24727</strain>
    </source>
</reference>
<accession>A0A974P8W4</accession>
<dbReference type="Proteomes" id="UP000595841">
    <property type="component" value="Chromosome"/>
</dbReference>
<name>A0A974P8W4_9BACL</name>
<dbReference type="RefSeq" id="WP_202676315.1">
    <property type="nucleotide sequence ID" value="NZ_CP068595.1"/>
</dbReference>
<proteinExistence type="predicted"/>
<evidence type="ECO:0000313" key="1">
    <source>
        <dbReference type="EMBL" id="QQZ58882.1"/>
    </source>
</evidence>
<dbReference type="EMBL" id="CP068595">
    <property type="protein sequence ID" value="QQZ58882.1"/>
    <property type="molecule type" value="Genomic_DNA"/>
</dbReference>
<dbReference type="KEGG" id="pson:JI735_19310"/>
<organism evidence="1 2">
    <name type="scientific">Paenibacillus sonchi</name>
    <dbReference type="NCBI Taxonomy" id="373687"/>
    <lineage>
        <taxon>Bacteria</taxon>
        <taxon>Bacillati</taxon>
        <taxon>Bacillota</taxon>
        <taxon>Bacilli</taxon>
        <taxon>Bacillales</taxon>
        <taxon>Paenibacillaceae</taxon>
        <taxon>Paenibacillus</taxon>
        <taxon>Paenibacillus sonchi group</taxon>
    </lineage>
</organism>
<protein>
    <recommendedName>
        <fullName evidence="3">WxL domain-containing protein</fullName>
    </recommendedName>
</protein>
<sequence length="91" mass="9288">MTFTASYKGALVGTTIDFASGNGELATGKVLSSEDERIVGVVPSEGAGTHRIGVNYTLAVPKLIQGSNGKTVGLLQGTYTSTFTYTATAGL</sequence>
<keyword evidence="2" id="KW-1185">Reference proteome</keyword>
<evidence type="ECO:0000313" key="2">
    <source>
        <dbReference type="Proteomes" id="UP000595841"/>
    </source>
</evidence>
<evidence type="ECO:0008006" key="3">
    <source>
        <dbReference type="Google" id="ProtNLM"/>
    </source>
</evidence>
<gene>
    <name evidence="1" type="ORF">JI735_19310</name>
</gene>
<dbReference type="AlphaFoldDB" id="A0A974P8W4"/>